<gene>
    <name evidence="6" type="ORF">F7D71_00825</name>
</gene>
<evidence type="ECO:0000313" key="7">
    <source>
        <dbReference type="Proteomes" id="UP000423156"/>
    </source>
</evidence>
<evidence type="ECO:0000259" key="5">
    <source>
        <dbReference type="Pfam" id="PF00884"/>
    </source>
</evidence>
<evidence type="ECO:0000256" key="1">
    <source>
        <dbReference type="ARBA" id="ARBA00008779"/>
    </source>
</evidence>
<dbReference type="GO" id="GO:0016787">
    <property type="term" value="F:hydrolase activity"/>
    <property type="evidence" value="ECO:0007669"/>
    <property type="project" value="UniProtKB-KW"/>
</dbReference>
<keyword evidence="4" id="KW-0732">Signal</keyword>
<dbReference type="EMBL" id="VZBZ01000006">
    <property type="protein sequence ID" value="MQN76434.1"/>
    <property type="molecule type" value="Genomic_DNA"/>
</dbReference>
<dbReference type="InterPro" id="IPR024607">
    <property type="entry name" value="Sulfatase_CS"/>
</dbReference>
<evidence type="ECO:0000313" key="6">
    <source>
        <dbReference type="EMBL" id="MQN76434.1"/>
    </source>
</evidence>
<comment type="caution">
    <text evidence="6">The sequence shown here is derived from an EMBL/GenBank/DDBJ whole genome shotgun (WGS) entry which is preliminary data.</text>
</comment>
<dbReference type="Gene3D" id="3.40.720.10">
    <property type="entry name" value="Alkaline Phosphatase, subunit A"/>
    <property type="match status" value="1"/>
</dbReference>
<feature type="domain" description="Sulfatase N-terminal" evidence="5">
    <location>
        <begin position="32"/>
        <end position="400"/>
    </location>
</feature>
<feature type="signal peptide" evidence="4">
    <location>
        <begin position="1"/>
        <end position="27"/>
    </location>
</feature>
<comment type="PTM">
    <text evidence="3">The conversion to 3-oxoalanine (also known as C-formylglycine, FGly), of a serine or cysteine residue in prokaryotes and of a cysteine residue in eukaryotes, is critical for catalytic activity.</text>
</comment>
<dbReference type="SUPFAM" id="SSF53649">
    <property type="entry name" value="Alkaline phosphatase-like"/>
    <property type="match status" value="1"/>
</dbReference>
<evidence type="ECO:0000256" key="4">
    <source>
        <dbReference type="SAM" id="SignalP"/>
    </source>
</evidence>
<dbReference type="AlphaFoldDB" id="A0AA90UQP0"/>
<evidence type="ECO:0000256" key="2">
    <source>
        <dbReference type="ARBA" id="ARBA00022801"/>
    </source>
</evidence>
<dbReference type="PANTHER" id="PTHR43751:SF3">
    <property type="entry name" value="SULFATASE N-TERMINAL DOMAIN-CONTAINING PROTEIN"/>
    <property type="match status" value="1"/>
</dbReference>
<dbReference type="InterPro" id="IPR000917">
    <property type="entry name" value="Sulfatase_N"/>
</dbReference>
<dbReference type="PANTHER" id="PTHR43751">
    <property type="entry name" value="SULFATASE"/>
    <property type="match status" value="1"/>
</dbReference>
<dbReference type="CDD" id="cd16145">
    <property type="entry name" value="ARS_like"/>
    <property type="match status" value="1"/>
</dbReference>
<protein>
    <submittedName>
        <fullName evidence="6">Arylsulfatase</fullName>
    </submittedName>
</protein>
<feature type="chain" id="PRO_5043278735" evidence="4">
    <location>
        <begin position="28"/>
        <end position="512"/>
    </location>
</feature>
<keyword evidence="2" id="KW-0378">Hydrolase</keyword>
<evidence type="ECO:0000256" key="3">
    <source>
        <dbReference type="PIRSR" id="PIRSR600917-52"/>
    </source>
</evidence>
<dbReference type="Gene3D" id="3.30.1120.10">
    <property type="match status" value="1"/>
</dbReference>
<sequence>MANNYQPFNRSLLAMAALQALPLSLFAQNTPPNILFILCDDMGYGDLACYGQPYIHTPNIDRMAQEGMRFTQAYAGSPVSAPSRATLMTGQHTGHTHVRGNKEYWRGVPMVKYGNNEEYSVVGQEPYDPKHKILPEIMKNEGYRTGVFGKWAGGYEGSASTPDKRGVDEFYGYICQFQAHLYYPNFLNRYSRAMGDTAVVREVMEQNIQHSMFGKDYFKRKQYSARIIHDKALEWIDRQDKEHPFVGFLTYTLPHAELAQPEDSILENYQKQFFTDKTWGGWEDSRYNAAVHTHAQFAGMITRLDQYVGEIFAKLKEKGLDRNTVVIFTSDNGPHEEGGADPEFFGRDGKLKGLKRQCYEGGIRIPFIAWWPEHIKAGAVNDTQFAFYDLLPTFCDLAGIRNFAKRYTNRKLAGDGFDGISIAPTLLGKDAEQKHHDYLYWEFHETDQIGVRKGDWKLVVVKGEPRLYNLASDIHEDHNMAAEHPKILAELLAAIKKEHRDSKDFEITLPKF</sequence>
<dbReference type="Proteomes" id="UP000423156">
    <property type="component" value="Unassembled WGS sequence"/>
</dbReference>
<feature type="modified residue" description="3-oxoalanine (Ser)" evidence="3">
    <location>
        <position position="80"/>
    </location>
</feature>
<proteinExistence type="inferred from homology"/>
<name>A0AA90UQP0_9BACT</name>
<comment type="similarity">
    <text evidence="1">Belongs to the sulfatase family.</text>
</comment>
<organism evidence="6 7">
    <name type="scientific">Segatella copri</name>
    <dbReference type="NCBI Taxonomy" id="165179"/>
    <lineage>
        <taxon>Bacteria</taxon>
        <taxon>Pseudomonadati</taxon>
        <taxon>Bacteroidota</taxon>
        <taxon>Bacteroidia</taxon>
        <taxon>Bacteroidales</taxon>
        <taxon>Prevotellaceae</taxon>
        <taxon>Segatella</taxon>
    </lineage>
</organism>
<dbReference type="Pfam" id="PF00884">
    <property type="entry name" value="Sulfatase"/>
    <property type="match status" value="1"/>
</dbReference>
<accession>A0AA90UQP0</accession>
<reference evidence="7" key="1">
    <citation type="submission" date="2019-09" db="EMBL/GenBank/DDBJ databases">
        <title>Distinct polysaccharide growth profiles of human intestinal Prevotella copri isolates.</title>
        <authorList>
            <person name="Fehlner-Peach H."/>
            <person name="Magnabosco C."/>
            <person name="Raghavan V."/>
            <person name="Scher J.U."/>
            <person name="Tett A."/>
            <person name="Cox L.M."/>
            <person name="Gottsegen C."/>
            <person name="Watters A."/>
            <person name="Wiltshire- Gordon J.D."/>
            <person name="Segata N."/>
            <person name="Bonneau R."/>
            <person name="Littman D.R."/>
        </authorList>
    </citation>
    <scope>NUCLEOTIDE SEQUENCE [LARGE SCALE GENOMIC DNA]</scope>
    <source>
        <strain evidence="7">BU41712</strain>
    </source>
</reference>
<dbReference type="PROSITE" id="PS00523">
    <property type="entry name" value="SULFATASE_1"/>
    <property type="match status" value="1"/>
</dbReference>
<dbReference type="InterPro" id="IPR017850">
    <property type="entry name" value="Alkaline_phosphatase_core_sf"/>
</dbReference>
<dbReference type="InterPro" id="IPR052701">
    <property type="entry name" value="GAG_Ulvan_Degrading_Sulfatases"/>
</dbReference>